<dbReference type="Proteomes" id="UP000177331">
    <property type="component" value="Unassembled WGS sequence"/>
</dbReference>
<evidence type="ECO:0000313" key="9">
    <source>
        <dbReference type="Proteomes" id="UP000177331"/>
    </source>
</evidence>
<dbReference type="InterPro" id="IPR015424">
    <property type="entry name" value="PyrdxlP-dep_Trfase"/>
</dbReference>
<proteinExistence type="inferred from homology"/>
<sequence>MTTKVFRIKLRSVLFPFTSEVPMSPIKTEEDWRWPKNGQNEVDPQDSISNIADLYHSEKPPVCYPGSYLDFDPEAQKVILDVLQKNPNLIGTHTHFITMNGARVPKKGEGGFEATQQLEARVIWMIGGMVGGTPETIDGLFCGGGTEANLQGMYIGRNWLRSNCLDPHQKGIVILTTPLIHYSVIKNADILNIGNGKFERCMACGNLHRFESDPSGTGVTFVGMNDSFEMDMGDLKRVFADKYAQGFRRFMIVPTVGTTDAGSIDPVADISQFIDEVHTTSEARVYMHVDASFGGFTVPFVNPDLHIGFENRHVMSMTLDGDKMGQLPYPAGVFLCRKGLTDYIAREVSYVEGNQDDSVSGSRTALPAALAWHQFKKNGTEGQRRHVQACLDARNALAHKLKTELGDYVGVMPYSPWINLLPIKMRAIGSPITQHLKEGGLLAPFQMRKDFIPHEPLNIMSCPDTVYKLCIMPHLLGTGTLDTFVELLKQTLRS</sequence>
<feature type="modified residue" description="N6-(pyridoxal phosphate)lysine" evidence="6">
    <location>
        <position position="323"/>
    </location>
</feature>
<dbReference type="Pfam" id="PF00282">
    <property type="entry name" value="Pyridoxal_deC"/>
    <property type="match status" value="1"/>
</dbReference>
<dbReference type="GO" id="GO:0016831">
    <property type="term" value="F:carboxy-lyase activity"/>
    <property type="evidence" value="ECO:0007669"/>
    <property type="project" value="UniProtKB-KW"/>
</dbReference>
<name>A0A1F7W9U0_9BACT</name>
<evidence type="ECO:0000313" key="8">
    <source>
        <dbReference type="EMBL" id="OGL99138.1"/>
    </source>
</evidence>
<evidence type="ECO:0000256" key="5">
    <source>
        <dbReference type="ARBA" id="ARBA00023239"/>
    </source>
</evidence>
<dbReference type="SUPFAM" id="SSF53383">
    <property type="entry name" value="PLP-dependent transferases"/>
    <property type="match status" value="1"/>
</dbReference>
<evidence type="ECO:0000256" key="6">
    <source>
        <dbReference type="PIRSR" id="PIRSR602129-50"/>
    </source>
</evidence>
<dbReference type="EMBL" id="MGFD01000014">
    <property type="protein sequence ID" value="OGL99138.1"/>
    <property type="molecule type" value="Genomic_DNA"/>
</dbReference>
<evidence type="ECO:0000256" key="1">
    <source>
        <dbReference type="ARBA" id="ARBA00001933"/>
    </source>
</evidence>
<dbReference type="InterPro" id="IPR051151">
    <property type="entry name" value="Group_II_Decarboxylase"/>
</dbReference>
<dbReference type="InterPro" id="IPR002129">
    <property type="entry name" value="PyrdxlP-dep_de-COase"/>
</dbReference>
<evidence type="ECO:0000256" key="7">
    <source>
        <dbReference type="RuleBase" id="RU000382"/>
    </source>
</evidence>
<dbReference type="STRING" id="1802421.A2318_02415"/>
<gene>
    <name evidence="8" type="ORF">A2318_02415</name>
</gene>
<keyword evidence="4 6" id="KW-0663">Pyridoxal phosphate</keyword>
<dbReference type="AlphaFoldDB" id="A0A1F7W9U0"/>
<evidence type="ECO:0000256" key="2">
    <source>
        <dbReference type="ARBA" id="ARBA00009533"/>
    </source>
</evidence>
<evidence type="ECO:0000256" key="3">
    <source>
        <dbReference type="ARBA" id="ARBA00022793"/>
    </source>
</evidence>
<reference evidence="8 9" key="1">
    <citation type="journal article" date="2016" name="Nat. Commun.">
        <title>Thousands of microbial genomes shed light on interconnected biogeochemical processes in an aquifer system.</title>
        <authorList>
            <person name="Anantharaman K."/>
            <person name="Brown C.T."/>
            <person name="Hug L.A."/>
            <person name="Sharon I."/>
            <person name="Castelle C.J."/>
            <person name="Probst A.J."/>
            <person name="Thomas B.C."/>
            <person name="Singh A."/>
            <person name="Wilkins M.J."/>
            <person name="Karaoz U."/>
            <person name="Brodie E.L."/>
            <person name="Williams K.H."/>
            <person name="Hubbard S.S."/>
            <person name="Banfield J.F."/>
        </authorList>
    </citation>
    <scope>NUCLEOTIDE SEQUENCE [LARGE SCALE GENOMIC DNA]</scope>
</reference>
<dbReference type="PANTHER" id="PTHR46101">
    <property type="match status" value="1"/>
</dbReference>
<dbReference type="PANTHER" id="PTHR46101:SF2">
    <property type="entry name" value="SERINE DECARBOXYLASE"/>
    <property type="match status" value="1"/>
</dbReference>
<dbReference type="GO" id="GO:0030170">
    <property type="term" value="F:pyridoxal phosphate binding"/>
    <property type="evidence" value="ECO:0007669"/>
    <property type="project" value="InterPro"/>
</dbReference>
<keyword evidence="3" id="KW-0210">Decarboxylase</keyword>
<evidence type="ECO:0000256" key="4">
    <source>
        <dbReference type="ARBA" id="ARBA00022898"/>
    </source>
</evidence>
<dbReference type="InterPro" id="IPR015421">
    <property type="entry name" value="PyrdxlP-dep_Trfase_major"/>
</dbReference>
<comment type="caution">
    <text evidence="8">The sequence shown here is derived from an EMBL/GenBank/DDBJ whole genome shotgun (WGS) entry which is preliminary data.</text>
</comment>
<keyword evidence="5 7" id="KW-0456">Lyase</keyword>
<comment type="cofactor">
    <cofactor evidence="1 6 7">
        <name>pyridoxal 5'-phosphate</name>
        <dbReference type="ChEBI" id="CHEBI:597326"/>
    </cofactor>
</comment>
<dbReference type="GO" id="GO:0019752">
    <property type="term" value="P:carboxylic acid metabolic process"/>
    <property type="evidence" value="ECO:0007669"/>
    <property type="project" value="InterPro"/>
</dbReference>
<protein>
    <submittedName>
        <fullName evidence="8">Uncharacterized protein</fullName>
    </submittedName>
</protein>
<dbReference type="Gene3D" id="3.40.640.10">
    <property type="entry name" value="Type I PLP-dependent aspartate aminotransferase-like (Major domain)"/>
    <property type="match status" value="1"/>
</dbReference>
<organism evidence="8 9">
    <name type="scientific">Candidatus Uhrbacteria bacterium RIFOXYB2_FULL_45_11</name>
    <dbReference type="NCBI Taxonomy" id="1802421"/>
    <lineage>
        <taxon>Bacteria</taxon>
        <taxon>Candidatus Uhriibacteriota</taxon>
    </lineage>
</organism>
<comment type="similarity">
    <text evidence="2 7">Belongs to the group II decarboxylase family.</text>
</comment>
<accession>A0A1F7W9U0</accession>